<dbReference type="PATRIC" id="fig|1422.17.peg.821"/>
<dbReference type="EMBL" id="LQYY01000091">
    <property type="protein sequence ID" value="KYD33506.1"/>
    <property type="molecule type" value="Genomic_DNA"/>
</dbReference>
<protein>
    <recommendedName>
        <fullName evidence="3">Aminoglycoside phosphotransferase</fullName>
    </recommendedName>
</protein>
<comment type="caution">
    <text evidence="1">The sequence shown here is derived from an EMBL/GenBank/DDBJ whole genome shotgun (WGS) entry which is preliminary data.</text>
</comment>
<evidence type="ECO:0008006" key="3">
    <source>
        <dbReference type="Google" id="ProtNLM"/>
    </source>
</evidence>
<dbReference type="AlphaFoldDB" id="A0A150NA03"/>
<gene>
    <name evidence="1" type="ORF">B4114_1116</name>
</gene>
<proteinExistence type="predicted"/>
<evidence type="ECO:0000313" key="2">
    <source>
        <dbReference type="Proteomes" id="UP000075517"/>
    </source>
</evidence>
<reference evidence="1 2" key="1">
    <citation type="submission" date="2016-01" db="EMBL/GenBank/DDBJ databases">
        <title>Draft Genome Sequences of Seven Thermophilic Sporeformers Isolated from Foods.</title>
        <authorList>
            <person name="Berendsen E.M."/>
            <person name="Wells-Bennik M.H."/>
            <person name="Krawcyk A.O."/>
            <person name="De Jong A."/>
            <person name="Holsappel S."/>
            <person name="Eijlander R.T."/>
            <person name="Kuipers O.P."/>
        </authorList>
    </citation>
    <scope>NUCLEOTIDE SEQUENCE [LARGE SCALE GENOMIC DNA]</scope>
    <source>
        <strain evidence="1 2">B4114</strain>
    </source>
</reference>
<accession>A0A150NA03</accession>
<dbReference type="Proteomes" id="UP000075517">
    <property type="component" value="Unassembled WGS sequence"/>
</dbReference>
<dbReference type="Gene3D" id="3.30.200.20">
    <property type="entry name" value="Phosphorylase Kinase, domain 1"/>
    <property type="match status" value="1"/>
</dbReference>
<evidence type="ECO:0000313" key="1">
    <source>
        <dbReference type="EMBL" id="KYD33506.1"/>
    </source>
</evidence>
<organism evidence="1 2">
    <name type="scientific">Geobacillus stearothermophilus</name>
    <name type="common">Bacillus stearothermophilus</name>
    <dbReference type="NCBI Taxonomy" id="1422"/>
    <lineage>
        <taxon>Bacteria</taxon>
        <taxon>Bacillati</taxon>
        <taxon>Bacillota</taxon>
        <taxon>Bacilli</taxon>
        <taxon>Bacillales</taxon>
        <taxon>Anoxybacillaceae</taxon>
        <taxon>Geobacillus</taxon>
    </lineage>
</organism>
<name>A0A150NA03_GEOSE</name>
<sequence>MTAIIPVRKGEELPAGKLAKFLRTVLPDMPDGELEIQQFSAGRSNLTYLPRCGEWEAVLRRPLFGPVFIRANSLLRHMPKKVDVMCPIYTFI</sequence>